<evidence type="ECO:0000259" key="1">
    <source>
        <dbReference type="PROSITE" id="PS51782"/>
    </source>
</evidence>
<dbReference type="Pfam" id="PF01476">
    <property type="entry name" value="LysM"/>
    <property type="match status" value="2"/>
</dbReference>
<protein>
    <recommendedName>
        <fullName evidence="1">LysM domain-containing protein</fullName>
    </recommendedName>
</protein>
<keyword evidence="3" id="KW-1185">Reference proteome</keyword>
<proteinExistence type="predicted"/>
<dbReference type="PANTHER" id="PTHR33734:SF22">
    <property type="entry name" value="MEMBRANE-BOUND LYTIC MUREIN TRANSGLYCOSYLASE D"/>
    <property type="match status" value="1"/>
</dbReference>
<dbReference type="CDD" id="cd00118">
    <property type="entry name" value="LysM"/>
    <property type="match status" value="2"/>
</dbReference>
<accession>A0ABQ6JMW7</accession>
<dbReference type="PROSITE" id="PS51782">
    <property type="entry name" value="LYSM"/>
    <property type="match status" value="1"/>
</dbReference>
<feature type="domain" description="LysM" evidence="1">
    <location>
        <begin position="22"/>
        <end position="67"/>
    </location>
</feature>
<dbReference type="PANTHER" id="PTHR33734">
    <property type="entry name" value="LYSM DOMAIN-CONTAINING GPI-ANCHORED PROTEIN 2"/>
    <property type="match status" value="1"/>
</dbReference>
<dbReference type="Proteomes" id="UP001157017">
    <property type="component" value="Unassembled WGS sequence"/>
</dbReference>
<dbReference type="InterPro" id="IPR018392">
    <property type="entry name" value="LysM"/>
</dbReference>
<organism evidence="2 3">
    <name type="scientific">Angustibacter aerolatus</name>
    <dbReference type="NCBI Taxonomy" id="1162965"/>
    <lineage>
        <taxon>Bacteria</taxon>
        <taxon>Bacillati</taxon>
        <taxon>Actinomycetota</taxon>
        <taxon>Actinomycetes</taxon>
        <taxon>Kineosporiales</taxon>
        <taxon>Kineosporiaceae</taxon>
    </lineage>
</organism>
<dbReference type="InterPro" id="IPR036779">
    <property type="entry name" value="LysM_dom_sf"/>
</dbReference>
<dbReference type="SMART" id="SM00257">
    <property type="entry name" value="LysM"/>
    <property type="match status" value="1"/>
</dbReference>
<name>A0ABQ6JMW7_9ACTN</name>
<sequence>MPVVTPAIAAVAGAPLLLAGWSQVTVRDGDTLWDIASAHRTDVGTLARANHLADGGHLLHPGQVLRVPAAKGTAQHARAARAAAERRATSAARTTAYRVRSGDTISDIALRLRVSPAPCCG</sequence>
<evidence type="ECO:0000313" key="2">
    <source>
        <dbReference type="EMBL" id="GMA89122.1"/>
    </source>
</evidence>
<comment type="caution">
    <text evidence="2">The sequence shown here is derived from an EMBL/GenBank/DDBJ whole genome shotgun (WGS) entry which is preliminary data.</text>
</comment>
<dbReference type="EMBL" id="BSUZ01000001">
    <property type="protein sequence ID" value="GMA89122.1"/>
    <property type="molecule type" value="Genomic_DNA"/>
</dbReference>
<reference evidence="3" key="1">
    <citation type="journal article" date="2019" name="Int. J. Syst. Evol. Microbiol.">
        <title>The Global Catalogue of Microorganisms (GCM) 10K type strain sequencing project: providing services to taxonomists for standard genome sequencing and annotation.</title>
        <authorList>
            <consortium name="The Broad Institute Genomics Platform"/>
            <consortium name="The Broad Institute Genome Sequencing Center for Infectious Disease"/>
            <person name="Wu L."/>
            <person name="Ma J."/>
        </authorList>
    </citation>
    <scope>NUCLEOTIDE SEQUENCE [LARGE SCALE GENOMIC DNA]</scope>
    <source>
        <strain evidence="3">NBRC 108730</strain>
    </source>
</reference>
<evidence type="ECO:0000313" key="3">
    <source>
        <dbReference type="Proteomes" id="UP001157017"/>
    </source>
</evidence>
<dbReference type="Gene3D" id="3.10.350.10">
    <property type="entry name" value="LysM domain"/>
    <property type="match status" value="1"/>
</dbReference>
<gene>
    <name evidence="2" type="ORF">GCM10025868_43720</name>
</gene>
<dbReference type="SUPFAM" id="SSF54106">
    <property type="entry name" value="LysM domain"/>
    <property type="match status" value="1"/>
</dbReference>